<dbReference type="Gramene" id="ONIVA06G14980.1">
    <property type="protein sequence ID" value="ONIVA06G14980.1"/>
    <property type="gene ID" value="ONIVA06G14980"/>
</dbReference>
<feature type="region of interest" description="Disordered" evidence="1">
    <location>
        <begin position="1"/>
        <end position="105"/>
    </location>
</feature>
<evidence type="ECO:0000313" key="3">
    <source>
        <dbReference type="Proteomes" id="UP000006591"/>
    </source>
</evidence>
<reference evidence="2" key="2">
    <citation type="submission" date="2018-04" db="EMBL/GenBank/DDBJ databases">
        <title>OnivRS2 (Oryza nivara Reference Sequence Version 2).</title>
        <authorList>
            <person name="Zhang J."/>
            <person name="Kudrna D."/>
            <person name="Lee S."/>
            <person name="Talag J."/>
            <person name="Rajasekar S."/>
            <person name="Welchert J."/>
            <person name="Hsing Y.-I."/>
            <person name="Wing R.A."/>
        </authorList>
    </citation>
    <scope>NUCLEOTIDE SEQUENCE [LARGE SCALE GENOMIC DNA]</scope>
    <source>
        <strain evidence="2">SL10</strain>
    </source>
</reference>
<proteinExistence type="predicted"/>
<organism evidence="2">
    <name type="scientific">Oryza nivara</name>
    <name type="common">Indian wild rice</name>
    <name type="synonym">Oryza sativa f. spontanea</name>
    <dbReference type="NCBI Taxonomy" id="4536"/>
    <lineage>
        <taxon>Eukaryota</taxon>
        <taxon>Viridiplantae</taxon>
        <taxon>Streptophyta</taxon>
        <taxon>Embryophyta</taxon>
        <taxon>Tracheophyta</taxon>
        <taxon>Spermatophyta</taxon>
        <taxon>Magnoliopsida</taxon>
        <taxon>Liliopsida</taxon>
        <taxon>Poales</taxon>
        <taxon>Poaceae</taxon>
        <taxon>BOP clade</taxon>
        <taxon>Oryzoideae</taxon>
        <taxon>Oryzeae</taxon>
        <taxon>Oryzinae</taxon>
        <taxon>Oryza</taxon>
    </lineage>
</organism>
<dbReference type="Proteomes" id="UP000006591">
    <property type="component" value="Chromosome 6"/>
</dbReference>
<keyword evidence="3" id="KW-1185">Reference proteome</keyword>
<accession>A0A0E0HPY2</accession>
<evidence type="ECO:0000256" key="1">
    <source>
        <dbReference type="SAM" id="MobiDB-lite"/>
    </source>
</evidence>
<feature type="compositionally biased region" description="Basic residues" evidence="1">
    <location>
        <begin position="72"/>
        <end position="89"/>
    </location>
</feature>
<feature type="compositionally biased region" description="Basic and acidic residues" evidence="1">
    <location>
        <begin position="45"/>
        <end position="54"/>
    </location>
</feature>
<dbReference type="HOGENOM" id="CLU_1196523_0_0_1"/>
<reference evidence="2" key="1">
    <citation type="submission" date="2015-04" db="UniProtKB">
        <authorList>
            <consortium name="EnsemblPlants"/>
        </authorList>
    </citation>
    <scope>IDENTIFICATION</scope>
    <source>
        <strain evidence="2">SL10</strain>
    </source>
</reference>
<dbReference type="AlphaFoldDB" id="A0A0E0HPY2"/>
<evidence type="ECO:0000313" key="2">
    <source>
        <dbReference type="EnsemblPlants" id="ONIVA06G14980.1"/>
    </source>
</evidence>
<dbReference type="EnsemblPlants" id="ONIVA06G14980.1">
    <property type="protein sequence ID" value="ONIVA06G14980.1"/>
    <property type="gene ID" value="ONIVA06G14980"/>
</dbReference>
<name>A0A0E0HPY2_ORYNI</name>
<sequence>MERQEVVAEALLPPRPQEERERERRRRWRASAGDLGDELGSHAAELGEVRDDGRAPALVAAERTARAGRGGGRPRWRKAKAGRRRRRRRREEAATASVGRRQRWRGGRRRRRLGWEEAEVAGMVVVGVGVPRAPLLPTRSSPLVGVVVPLVPAGSRRGAVASVLLLLRRRIDGVRCFSFPAASAASSMPGSCIPLASSCISPSSSSLFACCIIIYVESELAAGELAGDRRVD</sequence>
<protein>
    <submittedName>
        <fullName evidence="2">Uncharacterized protein</fullName>
    </submittedName>
</protein>